<reference evidence="2" key="2">
    <citation type="submission" date="2025-08" db="UniProtKB">
        <authorList>
            <consortium name="Ensembl"/>
        </authorList>
    </citation>
    <scope>IDENTIFICATION</scope>
    <source>
        <strain evidence="2">Guanapo</strain>
    </source>
</reference>
<keyword evidence="3" id="KW-1185">Reference proteome</keyword>
<dbReference type="Proteomes" id="UP000242638">
    <property type="component" value="Unassembled WGS sequence"/>
</dbReference>
<dbReference type="Ensembl" id="ENSPRET00000007032.1">
    <property type="protein sequence ID" value="ENSPREP00000006942.1"/>
    <property type="gene ID" value="ENSPREG00000004791.1"/>
</dbReference>
<feature type="chain" id="PRO_5018072926" evidence="1">
    <location>
        <begin position="21"/>
        <end position="110"/>
    </location>
</feature>
<dbReference type="AlphaFoldDB" id="A0A3P9NBN7"/>
<feature type="signal peptide" evidence="1">
    <location>
        <begin position="1"/>
        <end position="20"/>
    </location>
</feature>
<evidence type="ECO:0000313" key="3">
    <source>
        <dbReference type="Proteomes" id="UP000242638"/>
    </source>
</evidence>
<name>A0A3P9NBN7_POERE</name>
<keyword evidence="1" id="KW-0732">Signal</keyword>
<evidence type="ECO:0000256" key="1">
    <source>
        <dbReference type="SAM" id="SignalP"/>
    </source>
</evidence>
<sequence length="110" mass="13052">YSYLHFSSFLFLFLCRGMWNDSVWYSCSLVLCQQKRNGWNEEENRTQATFRDKGTWLDLKGKKASKAKRKQANQCTLVAVSVEESYNTDFCRMHIVVLNTFDQDKKNQYL</sequence>
<protein>
    <submittedName>
        <fullName evidence="2">Uncharacterized protein</fullName>
    </submittedName>
</protein>
<evidence type="ECO:0000313" key="2">
    <source>
        <dbReference type="Ensembl" id="ENSPREP00000006942.1"/>
    </source>
</evidence>
<accession>A0A3P9NBN7</accession>
<proteinExistence type="predicted"/>
<organism evidence="2 3">
    <name type="scientific">Poecilia reticulata</name>
    <name type="common">Guppy</name>
    <name type="synonym">Acanthophacelus reticulatus</name>
    <dbReference type="NCBI Taxonomy" id="8081"/>
    <lineage>
        <taxon>Eukaryota</taxon>
        <taxon>Metazoa</taxon>
        <taxon>Chordata</taxon>
        <taxon>Craniata</taxon>
        <taxon>Vertebrata</taxon>
        <taxon>Euteleostomi</taxon>
        <taxon>Actinopterygii</taxon>
        <taxon>Neopterygii</taxon>
        <taxon>Teleostei</taxon>
        <taxon>Neoteleostei</taxon>
        <taxon>Acanthomorphata</taxon>
        <taxon>Ovalentaria</taxon>
        <taxon>Atherinomorphae</taxon>
        <taxon>Cyprinodontiformes</taxon>
        <taxon>Poeciliidae</taxon>
        <taxon>Poeciliinae</taxon>
        <taxon>Poecilia</taxon>
    </lineage>
</organism>
<reference evidence="2" key="3">
    <citation type="submission" date="2025-09" db="UniProtKB">
        <authorList>
            <consortium name="Ensembl"/>
        </authorList>
    </citation>
    <scope>IDENTIFICATION</scope>
    <source>
        <strain evidence="2">Guanapo</strain>
    </source>
</reference>
<reference evidence="3" key="1">
    <citation type="submission" date="2013-11" db="EMBL/GenBank/DDBJ databases">
        <title>The genomic landscape of the Guanapo guppy.</title>
        <authorList>
            <person name="Kuenstner A."/>
            <person name="Dreyer C."/>
        </authorList>
    </citation>
    <scope>NUCLEOTIDE SEQUENCE</scope>
    <source>
        <strain evidence="3">Guanapo</strain>
    </source>
</reference>